<evidence type="ECO:0000256" key="12">
    <source>
        <dbReference type="RuleBase" id="RU003357"/>
    </source>
</evidence>
<keyword evidence="4" id="KW-0410">Iron transport</keyword>
<keyword evidence="5 11" id="KW-0812">Transmembrane</keyword>
<feature type="non-terminal residue" evidence="15">
    <location>
        <position position="1"/>
    </location>
</feature>
<dbReference type="PANTHER" id="PTHR32552:SF81">
    <property type="entry name" value="TONB-DEPENDENT OUTER MEMBRANE RECEPTOR"/>
    <property type="match status" value="1"/>
</dbReference>
<dbReference type="Pfam" id="PF07715">
    <property type="entry name" value="Plug"/>
    <property type="match status" value="1"/>
</dbReference>
<dbReference type="EMBL" id="JABXXR010000159">
    <property type="protein sequence ID" value="NVN41646.1"/>
    <property type="molecule type" value="Genomic_DNA"/>
</dbReference>
<evidence type="ECO:0000256" key="3">
    <source>
        <dbReference type="ARBA" id="ARBA00022452"/>
    </source>
</evidence>
<dbReference type="GO" id="GO:0009279">
    <property type="term" value="C:cell outer membrane"/>
    <property type="evidence" value="ECO:0007669"/>
    <property type="project" value="UniProtKB-SubCell"/>
</dbReference>
<keyword evidence="16" id="KW-1185">Reference proteome</keyword>
<feature type="domain" description="TonB-dependent receptor-like beta-barrel" evidence="13">
    <location>
        <begin position="261"/>
        <end position="696"/>
    </location>
</feature>
<evidence type="ECO:0000256" key="1">
    <source>
        <dbReference type="ARBA" id="ARBA00004571"/>
    </source>
</evidence>
<evidence type="ECO:0000256" key="5">
    <source>
        <dbReference type="ARBA" id="ARBA00022692"/>
    </source>
</evidence>
<dbReference type="AlphaFoldDB" id="A0A850PHC3"/>
<dbReference type="InterPro" id="IPR000531">
    <property type="entry name" value="Beta-barrel_TonB"/>
</dbReference>
<keyword evidence="9 11" id="KW-0472">Membrane</keyword>
<keyword evidence="15" id="KW-0675">Receptor</keyword>
<evidence type="ECO:0000256" key="9">
    <source>
        <dbReference type="ARBA" id="ARBA00023136"/>
    </source>
</evidence>
<dbReference type="InterPro" id="IPR036942">
    <property type="entry name" value="Beta-barrel_TonB_sf"/>
</dbReference>
<evidence type="ECO:0000256" key="2">
    <source>
        <dbReference type="ARBA" id="ARBA00022448"/>
    </source>
</evidence>
<dbReference type="PROSITE" id="PS52016">
    <property type="entry name" value="TONB_DEPENDENT_REC_3"/>
    <property type="match status" value="1"/>
</dbReference>
<dbReference type="GO" id="GO:0006826">
    <property type="term" value="P:iron ion transport"/>
    <property type="evidence" value="ECO:0007669"/>
    <property type="project" value="UniProtKB-KW"/>
</dbReference>
<accession>A0A850PHC3</accession>
<comment type="caution">
    <text evidence="15">The sequence shown here is derived from an EMBL/GenBank/DDBJ whole genome shotgun (WGS) entry which is preliminary data.</text>
</comment>
<sequence>VTRAAPAARATTAGTTASGLEEVTVTSERRSQSAQSLGSSVSVISAQTLAARNVNNVFDLQYLTPSLQVTPQFGSGQPAFTIRGVGFNDYASDNAPTVGVYMDEVASPVPFATNGLMFDIARVEVLRGPQGTLYGRNTTGGAINYILNKPTDHFSVGVNGQYGSYNAAKVDGYISGPITDKIKVRLSGEEQSGGAWQFDGMGGHLGDVQRGALRLLVEAQATDTLKVSFNLHGSIDHSDGGGTHLFTPLTSLQTYVSPTSPVYPADTNRDITHWGTSSQYASLIGISRNQKPFHHIDVGGMSLRLDQQFSFATLTELASYDVANRQEYDNFDGSSLNIADVYFNTRANVFSNELRLTSRAPGPLTWVAGIYYSNQYLSDQYISGFESVYGFNRGVFYSQKVDTVSGFGQLSWKINDKWTLTGGIRGEYEHRQLDNFRAYSFQDSIAAGTMTAYQARRNYDYAKPSGKVELQYRPIHNDMLYISASHGVKSGGFTTYNTADVQRSTTPFKPEQLWAYEIGNKFDLPREHLRFNLSAFYYDYHNEQIQSATVNPQTGLVGAIVNAPRSHLAGGEYEIDWSPLPGLLVSQSGGWAVGQFDRFSSIVKANLVNGVFVGEYRNRKGDSLPAPKLTFNGSVSYKWRMGRYDLTTGMNYSIRSTYRSLFGSLYDVAGYSLWGATMSFGPRDGKWSISAFGNNIFDKKYDVERNYFVNGTNIAMAGMPATWGVRAGVNF</sequence>
<keyword evidence="6" id="KW-0408">Iron</keyword>
<evidence type="ECO:0000313" key="15">
    <source>
        <dbReference type="EMBL" id="NVN41646.1"/>
    </source>
</evidence>
<dbReference type="Gene3D" id="2.40.170.20">
    <property type="entry name" value="TonB-dependent receptor, beta-barrel domain"/>
    <property type="match status" value="1"/>
</dbReference>
<keyword evidence="3 11" id="KW-1134">Transmembrane beta strand</keyword>
<protein>
    <submittedName>
        <fullName evidence="15">TonB-dependent receptor</fullName>
    </submittedName>
</protein>
<name>A0A850PHC3_9PROT</name>
<evidence type="ECO:0000259" key="13">
    <source>
        <dbReference type="Pfam" id="PF00593"/>
    </source>
</evidence>
<keyword evidence="7" id="KW-0406">Ion transport</keyword>
<evidence type="ECO:0000259" key="14">
    <source>
        <dbReference type="Pfam" id="PF07715"/>
    </source>
</evidence>
<evidence type="ECO:0000256" key="7">
    <source>
        <dbReference type="ARBA" id="ARBA00023065"/>
    </source>
</evidence>
<evidence type="ECO:0000256" key="10">
    <source>
        <dbReference type="ARBA" id="ARBA00023237"/>
    </source>
</evidence>
<evidence type="ECO:0000256" key="4">
    <source>
        <dbReference type="ARBA" id="ARBA00022496"/>
    </source>
</evidence>
<evidence type="ECO:0000256" key="8">
    <source>
        <dbReference type="ARBA" id="ARBA00023077"/>
    </source>
</evidence>
<feature type="domain" description="TonB-dependent receptor plug" evidence="14">
    <location>
        <begin position="35"/>
        <end position="142"/>
    </location>
</feature>
<keyword evidence="2 11" id="KW-0813">Transport</keyword>
<keyword evidence="8 12" id="KW-0798">TonB box</keyword>
<comment type="subcellular location">
    <subcellularLocation>
        <location evidence="1 11">Cell outer membrane</location>
        <topology evidence="1 11">Multi-pass membrane protein</topology>
    </subcellularLocation>
</comment>
<proteinExistence type="inferred from homology"/>
<dbReference type="InterPro" id="IPR012910">
    <property type="entry name" value="Plug_dom"/>
</dbReference>
<gene>
    <name evidence="15" type="ORF">HUK82_13885</name>
</gene>
<dbReference type="InterPro" id="IPR039426">
    <property type="entry name" value="TonB-dep_rcpt-like"/>
</dbReference>
<evidence type="ECO:0000256" key="6">
    <source>
        <dbReference type="ARBA" id="ARBA00023004"/>
    </source>
</evidence>
<dbReference type="Proteomes" id="UP000585665">
    <property type="component" value="Unassembled WGS sequence"/>
</dbReference>
<reference evidence="15 16" key="1">
    <citation type="submission" date="2020-06" db="EMBL/GenBank/DDBJ databases">
        <title>Description of novel acetic acid bacteria.</title>
        <authorList>
            <person name="Sombolestani A."/>
        </authorList>
    </citation>
    <scope>NUCLEOTIDE SEQUENCE [LARGE SCALE GENOMIC DNA]</scope>
    <source>
        <strain evidence="15 16">LMG 27010</strain>
    </source>
</reference>
<dbReference type="SUPFAM" id="SSF56935">
    <property type="entry name" value="Porins"/>
    <property type="match status" value="1"/>
</dbReference>
<keyword evidence="10 11" id="KW-0998">Cell outer membrane</keyword>
<evidence type="ECO:0000313" key="16">
    <source>
        <dbReference type="Proteomes" id="UP000585665"/>
    </source>
</evidence>
<dbReference type="RefSeq" id="WP_176614527.1">
    <property type="nucleotide sequence ID" value="NZ_JABXXR010000159.1"/>
</dbReference>
<dbReference type="Pfam" id="PF00593">
    <property type="entry name" value="TonB_dep_Rec_b-barrel"/>
    <property type="match status" value="1"/>
</dbReference>
<organism evidence="15 16">
    <name type="scientific">Ameyamaea chiangmaiensis</name>
    <dbReference type="NCBI Taxonomy" id="442969"/>
    <lineage>
        <taxon>Bacteria</taxon>
        <taxon>Pseudomonadati</taxon>
        <taxon>Pseudomonadota</taxon>
        <taxon>Alphaproteobacteria</taxon>
        <taxon>Acetobacterales</taxon>
        <taxon>Acetobacteraceae</taxon>
        <taxon>Ameyamaea</taxon>
    </lineage>
</organism>
<evidence type="ECO:0000256" key="11">
    <source>
        <dbReference type="PROSITE-ProRule" id="PRU01360"/>
    </source>
</evidence>
<dbReference type="PANTHER" id="PTHR32552">
    <property type="entry name" value="FERRICHROME IRON RECEPTOR-RELATED"/>
    <property type="match status" value="1"/>
</dbReference>
<comment type="similarity">
    <text evidence="11 12">Belongs to the TonB-dependent receptor family.</text>
</comment>